<dbReference type="EMBL" id="CABIKM010000044">
    <property type="protein sequence ID" value="VUZ86111.1"/>
    <property type="molecule type" value="Genomic_DNA"/>
</dbReference>
<dbReference type="InterPro" id="IPR003593">
    <property type="entry name" value="AAA+_ATPase"/>
</dbReference>
<keyword evidence="2" id="KW-0547">Nucleotide-binding</keyword>
<proteinExistence type="predicted"/>
<dbReference type="GO" id="GO:0022857">
    <property type="term" value="F:transmembrane transporter activity"/>
    <property type="evidence" value="ECO:0007669"/>
    <property type="project" value="InterPro"/>
</dbReference>
<dbReference type="PANTHER" id="PTHR42939:SF1">
    <property type="entry name" value="ABC TRANSPORTER ATP-BINDING PROTEIN ALBC-RELATED"/>
    <property type="match status" value="1"/>
</dbReference>
<dbReference type="PROSITE" id="PS50893">
    <property type="entry name" value="ABC_TRANSPORTER_2"/>
    <property type="match status" value="1"/>
</dbReference>
<dbReference type="NCBIfam" id="TIGR01189">
    <property type="entry name" value="ccmA"/>
    <property type="match status" value="1"/>
</dbReference>
<dbReference type="SUPFAM" id="SSF52540">
    <property type="entry name" value="P-loop containing nucleoside triphosphate hydrolases"/>
    <property type="match status" value="1"/>
</dbReference>
<name>A0A564ZL99_9BACT</name>
<dbReference type="InterPro" id="IPR003439">
    <property type="entry name" value="ABC_transporter-like_ATP-bd"/>
</dbReference>
<evidence type="ECO:0000256" key="2">
    <source>
        <dbReference type="ARBA" id="ARBA00022741"/>
    </source>
</evidence>
<dbReference type="CDD" id="cd03230">
    <property type="entry name" value="ABC_DR_subfamily_A"/>
    <property type="match status" value="1"/>
</dbReference>
<keyword evidence="3" id="KW-0201">Cytochrome c-type biogenesis</keyword>
<evidence type="ECO:0000313" key="6">
    <source>
        <dbReference type="EMBL" id="VUZ86111.1"/>
    </source>
</evidence>
<evidence type="ECO:0000256" key="4">
    <source>
        <dbReference type="ARBA" id="ARBA00022840"/>
    </source>
</evidence>
<dbReference type="SMART" id="SM00382">
    <property type="entry name" value="AAA"/>
    <property type="match status" value="1"/>
</dbReference>
<dbReference type="EC" id="3.6.3.-" evidence="6"/>
<dbReference type="InterPro" id="IPR017871">
    <property type="entry name" value="ABC_transporter-like_CS"/>
</dbReference>
<dbReference type="GO" id="GO:0005524">
    <property type="term" value="F:ATP binding"/>
    <property type="evidence" value="ECO:0007669"/>
    <property type="project" value="UniProtKB-KW"/>
</dbReference>
<dbReference type="Gene3D" id="3.40.50.300">
    <property type="entry name" value="P-loop containing nucleotide triphosphate hydrolases"/>
    <property type="match status" value="1"/>
</dbReference>
<dbReference type="PROSITE" id="PS00211">
    <property type="entry name" value="ABC_TRANSPORTER_1"/>
    <property type="match status" value="1"/>
</dbReference>
<keyword evidence="7" id="KW-1185">Reference proteome</keyword>
<keyword evidence="4" id="KW-0067">ATP-binding</keyword>
<dbReference type="InterPro" id="IPR005895">
    <property type="entry name" value="ABC_transptr_haem_export_CcmA"/>
</dbReference>
<evidence type="ECO:0000313" key="7">
    <source>
        <dbReference type="Proteomes" id="UP000334340"/>
    </source>
</evidence>
<dbReference type="Pfam" id="PF00005">
    <property type="entry name" value="ABC_tran"/>
    <property type="match status" value="1"/>
</dbReference>
<gene>
    <name evidence="6" type="ORF">MELA_02507</name>
</gene>
<protein>
    <submittedName>
        <fullName evidence="6">ABC transporter</fullName>
        <ecNumber evidence="6">3.6.3.-</ecNumber>
    </submittedName>
</protein>
<dbReference type="AlphaFoldDB" id="A0A564ZL99"/>
<reference evidence="6 7" key="1">
    <citation type="submission" date="2019-07" db="EMBL/GenBank/DDBJ databases">
        <authorList>
            <person name="Cremers G."/>
        </authorList>
    </citation>
    <scope>NUCLEOTIDE SEQUENCE [LARGE SCALE GENOMIC DNA]</scope>
</reference>
<sequence>MVASSRAVVCAMALELPCSGFQMARSDEVGEFRRTVPAVETRALVKWYGAHPALRGVDLCVGPGEILALLGPNGAGKSTLLRILAGLVRPTAGSAQVAGFEVGRNGEGVRRVIGVLAHGHQLYETLTGRENLLFAATMLGLDRSAERVAEVLAKVGLETAAEGRVRTFSSGMKRRLALAKLILREPKVMLLDEPFTNLDLKAAKLLEEFLMTSKAAGVTTLLATHDLTLGFTMADRMAVLQQGRVVFDAGRDEVSQESLRSLFSIHGELWGGE</sequence>
<dbReference type="GO" id="GO:0016887">
    <property type="term" value="F:ATP hydrolysis activity"/>
    <property type="evidence" value="ECO:0007669"/>
    <property type="project" value="InterPro"/>
</dbReference>
<accession>A0A564ZL99</accession>
<feature type="domain" description="ABC transporter" evidence="5">
    <location>
        <begin position="39"/>
        <end position="267"/>
    </location>
</feature>
<dbReference type="GO" id="GO:0017004">
    <property type="term" value="P:cytochrome complex assembly"/>
    <property type="evidence" value="ECO:0007669"/>
    <property type="project" value="UniProtKB-KW"/>
</dbReference>
<keyword evidence="1" id="KW-0813">Transport</keyword>
<evidence type="ECO:0000259" key="5">
    <source>
        <dbReference type="PROSITE" id="PS50893"/>
    </source>
</evidence>
<dbReference type="InterPro" id="IPR051782">
    <property type="entry name" value="ABC_Transporter_VariousFunc"/>
</dbReference>
<dbReference type="InterPro" id="IPR027417">
    <property type="entry name" value="P-loop_NTPase"/>
</dbReference>
<evidence type="ECO:0000256" key="1">
    <source>
        <dbReference type="ARBA" id="ARBA00022448"/>
    </source>
</evidence>
<evidence type="ECO:0000256" key="3">
    <source>
        <dbReference type="ARBA" id="ARBA00022748"/>
    </source>
</evidence>
<dbReference type="PANTHER" id="PTHR42939">
    <property type="entry name" value="ABC TRANSPORTER ATP-BINDING PROTEIN ALBC-RELATED"/>
    <property type="match status" value="1"/>
</dbReference>
<dbReference type="Proteomes" id="UP000334340">
    <property type="component" value="Unassembled WGS sequence"/>
</dbReference>
<organism evidence="6 7">
    <name type="scientific">Candidatus Methylomirabilis lanthanidiphila</name>
    <dbReference type="NCBI Taxonomy" id="2211376"/>
    <lineage>
        <taxon>Bacteria</taxon>
        <taxon>Candidatus Methylomirabilota</taxon>
        <taxon>Candidatus Methylomirabilia</taxon>
        <taxon>Candidatus Methylomirabilales</taxon>
        <taxon>Candidatus Methylomirabilaceae</taxon>
        <taxon>Candidatus Methylomirabilis</taxon>
    </lineage>
</organism>
<keyword evidence="6" id="KW-0378">Hydrolase</keyword>